<gene>
    <name evidence="2" type="ORF">ILYODFUR_003516</name>
</gene>
<reference evidence="2 3" key="1">
    <citation type="submission" date="2021-06" db="EMBL/GenBank/DDBJ databases">
        <authorList>
            <person name="Palmer J.M."/>
        </authorList>
    </citation>
    <scope>NUCLEOTIDE SEQUENCE [LARGE SCALE GENOMIC DNA]</scope>
    <source>
        <strain evidence="3">if_2019</strain>
        <tissue evidence="2">Muscle</tissue>
    </source>
</reference>
<organism evidence="2 3">
    <name type="scientific">Ilyodon furcidens</name>
    <name type="common">goldbreast splitfin</name>
    <dbReference type="NCBI Taxonomy" id="33524"/>
    <lineage>
        <taxon>Eukaryota</taxon>
        <taxon>Metazoa</taxon>
        <taxon>Chordata</taxon>
        <taxon>Craniata</taxon>
        <taxon>Vertebrata</taxon>
        <taxon>Euteleostomi</taxon>
        <taxon>Actinopterygii</taxon>
        <taxon>Neopterygii</taxon>
        <taxon>Teleostei</taxon>
        <taxon>Neoteleostei</taxon>
        <taxon>Acanthomorphata</taxon>
        <taxon>Ovalentaria</taxon>
        <taxon>Atherinomorphae</taxon>
        <taxon>Cyprinodontiformes</taxon>
        <taxon>Goodeidae</taxon>
        <taxon>Ilyodon</taxon>
    </lineage>
</organism>
<feature type="region of interest" description="Disordered" evidence="1">
    <location>
        <begin position="57"/>
        <end position="86"/>
    </location>
</feature>
<proteinExistence type="predicted"/>
<name>A0ABV0UZZ3_9TELE</name>
<evidence type="ECO:0000313" key="2">
    <source>
        <dbReference type="EMBL" id="MEQ2250696.1"/>
    </source>
</evidence>
<sequence>MFADISVLWMHLNVYVVCVKGGLSKGQEIQFVCLLVCPLAGLCLIEEHLHKDIIQAYQDDPNQPPEDRRGNRRQIQSLNLESRGKL</sequence>
<protein>
    <submittedName>
        <fullName evidence="2">Uncharacterized protein</fullName>
    </submittedName>
</protein>
<evidence type="ECO:0000256" key="1">
    <source>
        <dbReference type="SAM" id="MobiDB-lite"/>
    </source>
</evidence>
<dbReference type="EMBL" id="JAHRIQ010092866">
    <property type="protein sequence ID" value="MEQ2250696.1"/>
    <property type="molecule type" value="Genomic_DNA"/>
</dbReference>
<accession>A0ABV0UZZ3</accession>
<evidence type="ECO:0000313" key="3">
    <source>
        <dbReference type="Proteomes" id="UP001482620"/>
    </source>
</evidence>
<comment type="caution">
    <text evidence="2">The sequence shown here is derived from an EMBL/GenBank/DDBJ whole genome shotgun (WGS) entry which is preliminary data.</text>
</comment>
<dbReference type="Proteomes" id="UP001482620">
    <property type="component" value="Unassembled WGS sequence"/>
</dbReference>
<keyword evidence="3" id="KW-1185">Reference proteome</keyword>